<proteinExistence type="predicted"/>
<feature type="non-terminal residue" evidence="2">
    <location>
        <position position="147"/>
    </location>
</feature>
<dbReference type="OrthoDB" id="3257061at2759"/>
<feature type="domain" description="DUF6570" evidence="1">
    <location>
        <begin position="1"/>
        <end position="135"/>
    </location>
</feature>
<dbReference type="InterPro" id="IPR046700">
    <property type="entry name" value="DUF6570"/>
</dbReference>
<dbReference type="Pfam" id="PF20209">
    <property type="entry name" value="DUF6570"/>
    <property type="match status" value="1"/>
</dbReference>
<protein>
    <recommendedName>
        <fullName evidence="1">DUF6570 domain-containing protein</fullName>
    </recommendedName>
</protein>
<organism evidence="2 3">
    <name type="scientific">Pleurotus eryngii</name>
    <name type="common">Boletus of the steppes</name>
    <dbReference type="NCBI Taxonomy" id="5323"/>
    <lineage>
        <taxon>Eukaryota</taxon>
        <taxon>Fungi</taxon>
        <taxon>Dikarya</taxon>
        <taxon>Basidiomycota</taxon>
        <taxon>Agaricomycotina</taxon>
        <taxon>Agaricomycetes</taxon>
        <taxon>Agaricomycetidae</taxon>
        <taxon>Agaricales</taxon>
        <taxon>Pleurotineae</taxon>
        <taxon>Pleurotaceae</taxon>
        <taxon>Pleurotus</taxon>
    </lineage>
</organism>
<dbReference type="Proteomes" id="UP000807025">
    <property type="component" value="Unassembled WGS sequence"/>
</dbReference>
<comment type="caution">
    <text evidence="2">The sequence shown here is derived from an EMBL/GenBank/DDBJ whole genome shotgun (WGS) entry which is preliminary data.</text>
</comment>
<evidence type="ECO:0000313" key="2">
    <source>
        <dbReference type="EMBL" id="KAF9490512.1"/>
    </source>
</evidence>
<evidence type="ECO:0000259" key="1">
    <source>
        <dbReference type="Pfam" id="PF20209"/>
    </source>
</evidence>
<name>A0A9P5ZLM2_PLEER</name>
<keyword evidence="3" id="KW-1185">Reference proteome</keyword>
<dbReference type="EMBL" id="MU154639">
    <property type="protein sequence ID" value="KAF9490512.1"/>
    <property type="molecule type" value="Genomic_DNA"/>
</dbReference>
<evidence type="ECO:0000313" key="3">
    <source>
        <dbReference type="Proteomes" id="UP000807025"/>
    </source>
</evidence>
<accession>A0A9P5ZLM2</accession>
<sequence length="147" mass="16255">MWIGDIPPELSSLTLPERVLIAQYFPAAYIVKLYPKNHNMRLDPRSLASGLKGNVTSYPLDVKALGQFITGNRLPVHPRVLAATIGITFVGLHNAPEKALKGLFRVSRTRVAVALQWLKANNPIYKHIELDAVNIAALPEDDVPIEL</sequence>
<gene>
    <name evidence="2" type="ORF">BDN71DRAFT_1422594</name>
</gene>
<dbReference type="AlphaFoldDB" id="A0A9P5ZLM2"/>
<reference evidence="2" key="1">
    <citation type="submission" date="2020-11" db="EMBL/GenBank/DDBJ databases">
        <authorList>
            <consortium name="DOE Joint Genome Institute"/>
            <person name="Ahrendt S."/>
            <person name="Riley R."/>
            <person name="Andreopoulos W."/>
            <person name="Labutti K."/>
            <person name="Pangilinan J."/>
            <person name="Ruiz-Duenas F.J."/>
            <person name="Barrasa J.M."/>
            <person name="Sanchez-Garcia M."/>
            <person name="Camarero S."/>
            <person name="Miyauchi S."/>
            <person name="Serrano A."/>
            <person name="Linde D."/>
            <person name="Babiker R."/>
            <person name="Drula E."/>
            <person name="Ayuso-Fernandez I."/>
            <person name="Pacheco R."/>
            <person name="Padilla G."/>
            <person name="Ferreira P."/>
            <person name="Barriuso J."/>
            <person name="Kellner H."/>
            <person name="Castanera R."/>
            <person name="Alfaro M."/>
            <person name="Ramirez L."/>
            <person name="Pisabarro A.G."/>
            <person name="Kuo A."/>
            <person name="Tritt A."/>
            <person name="Lipzen A."/>
            <person name="He G."/>
            <person name="Yan M."/>
            <person name="Ng V."/>
            <person name="Cullen D."/>
            <person name="Martin F."/>
            <person name="Rosso M.-N."/>
            <person name="Henrissat B."/>
            <person name="Hibbett D."/>
            <person name="Martinez A.T."/>
            <person name="Grigoriev I.V."/>
        </authorList>
    </citation>
    <scope>NUCLEOTIDE SEQUENCE</scope>
    <source>
        <strain evidence="2">ATCC 90797</strain>
    </source>
</reference>